<dbReference type="Proteomes" id="UP000320055">
    <property type="component" value="Unassembled WGS sequence"/>
</dbReference>
<evidence type="ECO:0000313" key="1">
    <source>
        <dbReference type="EMBL" id="VEP13359.1"/>
    </source>
</evidence>
<proteinExistence type="predicted"/>
<evidence type="ECO:0000313" key="2">
    <source>
        <dbReference type="Proteomes" id="UP000320055"/>
    </source>
</evidence>
<dbReference type="RefSeq" id="WP_222427183.1">
    <property type="nucleotide sequence ID" value="NZ_LR213947.1"/>
</dbReference>
<gene>
    <name evidence="1" type="ORF">H1P_1970002</name>
</gene>
<dbReference type="AlphaFoldDB" id="A0A563VPP9"/>
<sequence length="89" mass="10633">MNNWESLKLVGLYNNPGRGRHKLFTLEQEKIIKEWVKETPKNLEKVQEKIKKNWNITSSKETIKRTIKSLKMGWYRTKRRVAGSPDDDF</sequence>
<accession>A0A563VPP9</accession>
<dbReference type="EMBL" id="CAACVJ010000109">
    <property type="protein sequence ID" value="VEP13359.1"/>
    <property type="molecule type" value="Genomic_DNA"/>
</dbReference>
<protein>
    <submittedName>
        <fullName evidence="1">Transposase</fullName>
    </submittedName>
</protein>
<organism evidence="1 2">
    <name type="scientific">Hyella patelloides LEGE 07179</name>
    <dbReference type="NCBI Taxonomy" id="945734"/>
    <lineage>
        <taxon>Bacteria</taxon>
        <taxon>Bacillati</taxon>
        <taxon>Cyanobacteriota</taxon>
        <taxon>Cyanophyceae</taxon>
        <taxon>Pleurocapsales</taxon>
        <taxon>Hyellaceae</taxon>
        <taxon>Hyella</taxon>
    </lineage>
</organism>
<keyword evidence="2" id="KW-1185">Reference proteome</keyword>
<reference evidence="1 2" key="1">
    <citation type="submission" date="2019-01" db="EMBL/GenBank/DDBJ databases">
        <authorList>
            <person name="Brito A."/>
        </authorList>
    </citation>
    <scope>NUCLEOTIDE SEQUENCE [LARGE SCALE GENOMIC DNA]</scope>
    <source>
        <strain evidence="1">1</strain>
    </source>
</reference>
<name>A0A563VPP9_9CYAN</name>